<proteinExistence type="predicted"/>
<sequence>MKLAPLLLLANLFSGAVMAQSTCSVTHFDTVNIEPTIEAVNYDKQTQMAAVHHSAPMRCATISFQTEHTLNKVANAINDEFEATYADMTMAKSHLITFSEDDIDSGYIQLRRHKPQTVYACFSTSNTPITSISCKFE</sequence>
<evidence type="ECO:0000256" key="1">
    <source>
        <dbReference type="SAM" id="SignalP"/>
    </source>
</evidence>
<feature type="chain" id="PRO_5012531776" evidence="1">
    <location>
        <begin position="20"/>
        <end position="137"/>
    </location>
</feature>
<accession>A0A1Y6KXH2</accession>
<keyword evidence="1" id="KW-0732">Signal</keyword>
<gene>
    <name evidence="2" type="ORF">PAQU9191_01307</name>
</gene>
<evidence type="ECO:0000313" key="3">
    <source>
        <dbReference type="Proteomes" id="UP000196485"/>
    </source>
</evidence>
<organism evidence="2 3">
    <name type="scientific">Photobacterium aquimaris</name>
    <dbReference type="NCBI Taxonomy" id="512643"/>
    <lineage>
        <taxon>Bacteria</taxon>
        <taxon>Pseudomonadati</taxon>
        <taxon>Pseudomonadota</taxon>
        <taxon>Gammaproteobacteria</taxon>
        <taxon>Vibrionales</taxon>
        <taxon>Vibrionaceae</taxon>
        <taxon>Photobacterium</taxon>
    </lineage>
</organism>
<dbReference type="AlphaFoldDB" id="A0A1Y6KXH2"/>
<dbReference type="RefSeq" id="WP_087820207.1">
    <property type="nucleotide sequence ID" value="NZ_FYAH01000002.1"/>
</dbReference>
<reference evidence="3" key="1">
    <citation type="submission" date="2017-06" db="EMBL/GenBank/DDBJ databases">
        <authorList>
            <person name="Rodrigo-Torres L."/>
            <person name="Arahal R. D."/>
            <person name="Lucena T."/>
        </authorList>
    </citation>
    <scope>NUCLEOTIDE SEQUENCE [LARGE SCALE GENOMIC DNA]</scope>
    <source>
        <strain evidence="3">type strain: CECT 9192</strain>
    </source>
</reference>
<dbReference type="EMBL" id="FYAH01000002">
    <property type="protein sequence ID" value="SMY16076.1"/>
    <property type="molecule type" value="Genomic_DNA"/>
</dbReference>
<protein>
    <submittedName>
        <fullName evidence="2">Uncharacterized protein</fullName>
    </submittedName>
</protein>
<feature type="signal peptide" evidence="1">
    <location>
        <begin position="1"/>
        <end position="19"/>
    </location>
</feature>
<dbReference type="Proteomes" id="UP000196485">
    <property type="component" value="Unassembled WGS sequence"/>
</dbReference>
<keyword evidence="3" id="KW-1185">Reference proteome</keyword>
<evidence type="ECO:0000313" key="2">
    <source>
        <dbReference type="EMBL" id="SMY16076.1"/>
    </source>
</evidence>
<name>A0A1Y6KXH2_9GAMM</name>